<evidence type="ECO:0000313" key="5">
    <source>
        <dbReference type="EMBL" id="MBO2449985.1"/>
    </source>
</evidence>
<keyword evidence="2 5" id="KW-0489">Methyltransferase</keyword>
<dbReference type="InterPro" id="IPR051052">
    <property type="entry name" value="Diverse_substrate_MTase"/>
</dbReference>
<keyword evidence="6" id="KW-1185">Reference proteome</keyword>
<dbReference type="GO" id="GO:0008757">
    <property type="term" value="F:S-adenosylmethionine-dependent methyltransferase activity"/>
    <property type="evidence" value="ECO:0007669"/>
    <property type="project" value="InterPro"/>
</dbReference>
<dbReference type="RefSeq" id="WP_208257859.1">
    <property type="nucleotide sequence ID" value="NZ_JAGEOJ010000009.1"/>
</dbReference>
<protein>
    <submittedName>
        <fullName evidence="5">Class I SAM-dependent methyltransferase</fullName>
    </submittedName>
</protein>
<evidence type="ECO:0000259" key="4">
    <source>
        <dbReference type="Pfam" id="PF08241"/>
    </source>
</evidence>
<comment type="caution">
    <text evidence="5">The sequence shown here is derived from an EMBL/GenBank/DDBJ whole genome shotgun (WGS) entry which is preliminary data.</text>
</comment>
<dbReference type="InterPro" id="IPR013216">
    <property type="entry name" value="Methyltransf_11"/>
</dbReference>
<comment type="similarity">
    <text evidence="1">Belongs to the methyltransferase superfamily.</text>
</comment>
<dbReference type="GO" id="GO:0032259">
    <property type="term" value="P:methylation"/>
    <property type="evidence" value="ECO:0007669"/>
    <property type="project" value="UniProtKB-KW"/>
</dbReference>
<dbReference type="Proteomes" id="UP000669179">
    <property type="component" value="Unassembled WGS sequence"/>
</dbReference>
<evidence type="ECO:0000313" key="6">
    <source>
        <dbReference type="Proteomes" id="UP000669179"/>
    </source>
</evidence>
<feature type="domain" description="Methyltransferase type 11" evidence="4">
    <location>
        <begin position="53"/>
        <end position="145"/>
    </location>
</feature>
<sequence>MTDSETDQELRARRAASFGGEAAAYARERPDYPDAVVRWVLEPLGARRPLRVLDLAAGTGKMTETLLRVGVPAADVVAVEPDPGMLAELRRAFPEVRALEGRAEEIPLADGSVDAIVVGQALHWFDLGRAYPEMARVLAGGGVLAAVWNRDDASVPWVAGLQRVLGGGLSQRSRSGELPVSAEFPEFERAEFPHVQRRTAESLAATIGTHSHMLVLGDAERAEVEGRILGHLRATPETAEGEFDLPMVTLGVRARRG</sequence>
<organism evidence="5 6">
    <name type="scientific">Actinomadura barringtoniae</name>
    <dbReference type="NCBI Taxonomy" id="1427535"/>
    <lineage>
        <taxon>Bacteria</taxon>
        <taxon>Bacillati</taxon>
        <taxon>Actinomycetota</taxon>
        <taxon>Actinomycetes</taxon>
        <taxon>Streptosporangiales</taxon>
        <taxon>Thermomonosporaceae</taxon>
        <taxon>Actinomadura</taxon>
    </lineage>
</organism>
<name>A0A939PCA4_9ACTN</name>
<proteinExistence type="inferred from homology"/>
<dbReference type="Pfam" id="PF08241">
    <property type="entry name" value="Methyltransf_11"/>
    <property type="match status" value="1"/>
</dbReference>
<dbReference type="EMBL" id="JAGEOJ010000009">
    <property type="protein sequence ID" value="MBO2449985.1"/>
    <property type="molecule type" value="Genomic_DNA"/>
</dbReference>
<gene>
    <name evidence="5" type="ORF">J4573_22980</name>
</gene>
<dbReference type="CDD" id="cd02440">
    <property type="entry name" value="AdoMet_MTases"/>
    <property type="match status" value="1"/>
</dbReference>
<accession>A0A939PCA4</accession>
<dbReference type="PANTHER" id="PTHR44942:SF4">
    <property type="entry name" value="METHYLTRANSFERASE TYPE 11 DOMAIN-CONTAINING PROTEIN"/>
    <property type="match status" value="1"/>
</dbReference>
<dbReference type="Gene3D" id="3.40.50.150">
    <property type="entry name" value="Vaccinia Virus protein VP39"/>
    <property type="match status" value="1"/>
</dbReference>
<dbReference type="InterPro" id="IPR029063">
    <property type="entry name" value="SAM-dependent_MTases_sf"/>
</dbReference>
<reference evidence="5" key="1">
    <citation type="submission" date="2021-03" db="EMBL/GenBank/DDBJ databases">
        <authorList>
            <person name="Kanchanasin P."/>
            <person name="Saeng-In P."/>
            <person name="Phongsopitanun W."/>
            <person name="Yuki M."/>
            <person name="Kudo T."/>
            <person name="Ohkuma M."/>
            <person name="Tanasupawat S."/>
        </authorList>
    </citation>
    <scope>NUCLEOTIDE SEQUENCE</scope>
    <source>
        <strain evidence="5">GKU 128</strain>
    </source>
</reference>
<evidence type="ECO:0000256" key="3">
    <source>
        <dbReference type="ARBA" id="ARBA00022679"/>
    </source>
</evidence>
<dbReference type="AlphaFoldDB" id="A0A939PCA4"/>
<dbReference type="PANTHER" id="PTHR44942">
    <property type="entry name" value="METHYLTRANSF_11 DOMAIN-CONTAINING PROTEIN"/>
    <property type="match status" value="1"/>
</dbReference>
<dbReference type="SUPFAM" id="SSF53335">
    <property type="entry name" value="S-adenosyl-L-methionine-dependent methyltransferases"/>
    <property type="match status" value="1"/>
</dbReference>
<keyword evidence="3" id="KW-0808">Transferase</keyword>
<evidence type="ECO:0000256" key="1">
    <source>
        <dbReference type="ARBA" id="ARBA00008361"/>
    </source>
</evidence>
<evidence type="ECO:0000256" key="2">
    <source>
        <dbReference type="ARBA" id="ARBA00022603"/>
    </source>
</evidence>